<dbReference type="CDD" id="cd06543">
    <property type="entry name" value="GH18_PF-ChiA-like"/>
    <property type="match status" value="1"/>
</dbReference>
<dbReference type="InterPro" id="IPR052750">
    <property type="entry name" value="GH18_Chitinase"/>
</dbReference>
<dbReference type="PROSITE" id="PS51318">
    <property type="entry name" value="TAT"/>
    <property type="match status" value="1"/>
</dbReference>
<feature type="chain" id="PRO_5045724920" evidence="2">
    <location>
        <begin position="31"/>
        <end position="349"/>
    </location>
</feature>
<dbReference type="Gene3D" id="3.20.20.80">
    <property type="entry name" value="Glycosidases"/>
    <property type="match status" value="1"/>
</dbReference>
<organism evidence="3 4">
    <name type="scientific">Streptomyces hazeniae</name>
    <dbReference type="NCBI Taxonomy" id="3075538"/>
    <lineage>
        <taxon>Bacteria</taxon>
        <taxon>Bacillati</taxon>
        <taxon>Actinomycetota</taxon>
        <taxon>Actinomycetes</taxon>
        <taxon>Kitasatosporales</taxon>
        <taxon>Streptomycetaceae</taxon>
        <taxon>Streptomyces</taxon>
    </lineage>
</organism>
<reference evidence="4" key="1">
    <citation type="submission" date="2023-07" db="EMBL/GenBank/DDBJ databases">
        <title>30 novel species of actinomycetes from the DSMZ collection.</title>
        <authorList>
            <person name="Nouioui I."/>
        </authorList>
    </citation>
    <scope>NUCLEOTIDE SEQUENCE [LARGE SCALE GENOMIC DNA]</scope>
    <source>
        <strain evidence="4">DSM 42041</strain>
    </source>
</reference>
<dbReference type="Proteomes" id="UP001183414">
    <property type="component" value="Unassembled WGS sequence"/>
</dbReference>
<evidence type="ECO:0000256" key="1">
    <source>
        <dbReference type="SAM" id="MobiDB-lite"/>
    </source>
</evidence>
<gene>
    <name evidence="3" type="ORF">RM572_00145</name>
</gene>
<dbReference type="EMBL" id="JAVREQ010000001">
    <property type="protein sequence ID" value="MDT0377188.1"/>
    <property type="molecule type" value="Genomic_DNA"/>
</dbReference>
<dbReference type="PANTHER" id="PTHR42976:SF1">
    <property type="entry name" value="GH18 DOMAIN-CONTAINING PROTEIN-RELATED"/>
    <property type="match status" value="1"/>
</dbReference>
<dbReference type="PANTHER" id="PTHR42976">
    <property type="entry name" value="BIFUNCTIONAL CHITINASE/LYSOZYME-RELATED"/>
    <property type="match status" value="1"/>
</dbReference>
<dbReference type="InterPro" id="IPR006311">
    <property type="entry name" value="TAT_signal"/>
</dbReference>
<sequence>MIRVPRRRALLRASALLALLLLPTVLPATAPPADATDGTGAVAPARTPGRPDPVSPYLSLGWGAPPDPVEVMEATGVRWFTLAFVLSSGTCTPRWDGVRPLTGGRDERAIEAVRAAGGDVVASFGGGLGHKLERSCPSARALAGAYQEVIDAYGLSAIDVDIETGAYRDPQVRARTVAALRRVVTANPGLTLYVTLPSGPKGPDARLIGRAAEEGLEPDVWTIMPFAFGEAGWGRDMGDLTVRAAEGLSARLQRAYGYGRAEAYRHAGVSTMAGITGHGEVVTVRDFRTLVEYAERTGLGRLSFWSVNRDRKCPDDRYPSDDTCSGVGQRDWAYTGILAGYRGPAAPRR</sequence>
<evidence type="ECO:0000313" key="3">
    <source>
        <dbReference type="EMBL" id="MDT0377188.1"/>
    </source>
</evidence>
<feature type="signal peptide" evidence="2">
    <location>
        <begin position="1"/>
        <end position="30"/>
    </location>
</feature>
<dbReference type="RefSeq" id="WP_311671195.1">
    <property type="nucleotide sequence ID" value="NZ_JAVREQ010000001.1"/>
</dbReference>
<evidence type="ECO:0000256" key="2">
    <source>
        <dbReference type="SAM" id="SignalP"/>
    </source>
</evidence>
<feature type="region of interest" description="Disordered" evidence="1">
    <location>
        <begin position="31"/>
        <end position="51"/>
    </location>
</feature>
<name>A0ABU2NJT8_9ACTN</name>
<evidence type="ECO:0000313" key="4">
    <source>
        <dbReference type="Proteomes" id="UP001183414"/>
    </source>
</evidence>
<dbReference type="SUPFAM" id="SSF51445">
    <property type="entry name" value="(Trans)glycosidases"/>
    <property type="match status" value="1"/>
</dbReference>
<accession>A0ABU2NJT8</accession>
<proteinExistence type="predicted"/>
<protein>
    <submittedName>
        <fullName evidence="3">Chitinase</fullName>
    </submittedName>
</protein>
<keyword evidence="2" id="KW-0732">Signal</keyword>
<dbReference type="InterPro" id="IPR017853">
    <property type="entry name" value="GH"/>
</dbReference>
<comment type="caution">
    <text evidence="3">The sequence shown here is derived from an EMBL/GenBank/DDBJ whole genome shotgun (WGS) entry which is preliminary data.</text>
</comment>
<feature type="compositionally biased region" description="Low complexity" evidence="1">
    <location>
        <begin position="31"/>
        <end position="41"/>
    </location>
</feature>
<keyword evidence="4" id="KW-1185">Reference proteome</keyword>